<keyword evidence="5 17" id="KW-0679">Respiratory chain</keyword>
<evidence type="ECO:0000256" key="19">
    <source>
        <dbReference type="SAM" id="Phobius"/>
    </source>
</evidence>
<dbReference type="EMBL" id="JAGGKT010000007">
    <property type="protein sequence ID" value="MBP1932632.1"/>
    <property type="molecule type" value="Genomic_DNA"/>
</dbReference>
<evidence type="ECO:0000256" key="4">
    <source>
        <dbReference type="ARBA" id="ARBA00022617"/>
    </source>
</evidence>
<dbReference type="EC" id="7.1.1.9" evidence="18"/>
<dbReference type="InterPro" id="IPR036909">
    <property type="entry name" value="Cyt_c-like_dom_sf"/>
</dbReference>
<evidence type="ECO:0000259" key="22">
    <source>
        <dbReference type="PROSITE" id="PS51007"/>
    </source>
</evidence>
<dbReference type="Pfam" id="PF02790">
    <property type="entry name" value="COX2_TM"/>
    <property type="match status" value="1"/>
</dbReference>
<feature type="domain" description="Cytochrome oxidase subunit II transmembrane region profile" evidence="21">
    <location>
        <begin position="23"/>
        <end position="120"/>
    </location>
</feature>
<sequence>MSGWKNLCRLLPIVALAMFVLTGCGDPYLSALDPKGPVAESQLSLIKLSFYIMLGVFIVVMVIFTYVLVKFRKRPGQTGIPKQVEGNHKLEIIWTTIPIILLLVLAIPTVITTFDLAEKFPSEDVVNVKVTAHQFWWEFDYPDLEVSTGQDLYIPTGKKVQFQLTSADVIHSFWVPALAGKTDTNPGMVNHMWFQADQPGVYQGKCAELCGPSHALMDFKVVAVSPEEFDTWVGKMKAAAERTPATATAQQGQEIFNKSCLGCHAVGGQGGKMGPNLTAFGDRDKVAGILEYNKENIAAWIHDPQSKKPGNLMPAFGDKLSDQEIDSLVEYLDGLKINE</sequence>
<evidence type="ECO:0000256" key="16">
    <source>
        <dbReference type="PROSITE-ProRule" id="PRU00433"/>
    </source>
</evidence>
<proteinExistence type="inferred from homology"/>
<keyword evidence="4 16" id="KW-0349">Heme</keyword>
<evidence type="ECO:0000256" key="9">
    <source>
        <dbReference type="ARBA" id="ARBA00022982"/>
    </source>
</evidence>
<dbReference type="RefSeq" id="WP_209810669.1">
    <property type="nucleotide sequence ID" value="NZ_JAGGKT010000007.1"/>
</dbReference>
<keyword evidence="9 17" id="KW-0249">Electron transport</keyword>
<dbReference type="InterPro" id="IPR001505">
    <property type="entry name" value="Copper_CuA"/>
</dbReference>
<dbReference type="SUPFAM" id="SSF81464">
    <property type="entry name" value="Cytochrome c oxidase subunit II-like, transmembrane region"/>
    <property type="match status" value="1"/>
</dbReference>
<dbReference type="CDD" id="cd04213">
    <property type="entry name" value="CuRO_CcO_Caa3_II"/>
    <property type="match status" value="1"/>
</dbReference>
<dbReference type="InterPro" id="IPR009056">
    <property type="entry name" value="Cyt_c-like_dom"/>
</dbReference>
<evidence type="ECO:0000256" key="6">
    <source>
        <dbReference type="ARBA" id="ARBA00022692"/>
    </source>
</evidence>
<dbReference type="PANTHER" id="PTHR22888:SF10">
    <property type="entry name" value="CYTOCHROME C OXIDASE SUBUNIT 2"/>
    <property type="match status" value="1"/>
</dbReference>
<comment type="similarity">
    <text evidence="2 17">Belongs to the cytochrome c oxidase subunit 2 family.</text>
</comment>
<comment type="subcellular location">
    <subcellularLocation>
        <location evidence="17">Cell membrane</location>
        <topology evidence="17">Multi-pass membrane protein</topology>
    </subcellularLocation>
    <subcellularLocation>
        <location evidence="1">Membrane</location>
        <topology evidence="1">Multi-pass membrane protein</topology>
    </subcellularLocation>
</comment>
<name>A0ABS4GRI2_9BACL</name>
<keyword evidence="6 17" id="KW-0812">Transmembrane</keyword>
<gene>
    <name evidence="23" type="ORF">J2Z37_002640</name>
</gene>
<dbReference type="InterPro" id="IPR036257">
    <property type="entry name" value="Cyt_c_oxidase_su2_TM_sf"/>
</dbReference>
<dbReference type="PROSITE" id="PS51257">
    <property type="entry name" value="PROKAR_LIPOPROTEIN"/>
    <property type="match status" value="1"/>
</dbReference>
<dbReference type="PRINTS" id="PR00605">
    <property type="entry name" value="CYTCHROMECIC"/>
</dbReference>
<evidence type="ECO:0000259" key="20">
    <source>
        <dbReference type="PROSITE" id="PS50857"/>
    </source>
</evidence>
<protein>
    <recommendedName>
        <fullName evidence="18">Cytochrome c oxidase subunit 2</fullName>
        <ecNumber evidence="18">7.1.1.9</ecNumber>
    </recommendedName>
</protein>
<comment type="caution">
    <text evidence="23">The sequence shown here is derived from an EMBL/GenBank/DDBJ whole genome shotgun (WGS) entry which is preliminary data.</text>
</comment>
<dbReference type="Proteomes" id="UP001519343">
    <property type="component" value="Unassembled WGS sequence"/>
</dbReference>
<dbReference type="SUPFAM" id="SSF46626">
    <property type="entry name" value="Cytochrome c"/>
    <property type="match status" value="1"/>
</dbReference>
<evidence type="ECO:0000256" key="13">
    <source>
        <dbReference type="ARBA" id="ARBA00023136"/>
    </source>
</evidence>
<dbReference type="Gene3D" id="1.10.287.90">
    <property type="match status" value="1"/>
</dbReference>
<dbReference type="Pfam" id="PF00116">
    <property type="entry name" value="COX2"/>
    <property type="match status" value="1"/>
</dbReference>
<dbReference type="InterPro" id="IPR011759">
    <property type="entry name" value="Cyt_c_oxidase_su2_TM_dom"/>
</dbReference>
<dbReference type="PROSITE" id="PS50857">
    <property type="entry name" value="COX2_CUA"/>
    <property type="match status" value="1"/>
</dbReference>
<keyword evidence="8" id="KW-1278">Translocase</keyword>
<dbReference type="InterPro" id="IPR045187">
    <property type="entry name" value="CcO_II"/>
</dbReference>
<organism evidence="23 24">
    <name type="scientific">Ammoniphilus resinae</name>
    <dbReference type="NCBI Taxonomy" id="861532"/>
    <lineage>
        <taxon>Bacteria</taxon>
        <taxon>Bacillati</taxon>
        <taxon>Bacillota</taxon>
        <taxon>Bacilli</taxon>
        <taxon>Bacillales</taxon>
        <taxon>Paenibacillaceae</taxon>
        <taxon>Aneurinibacillus group</taxon>
        <taxon>Ammoniphilus</taxon>
    </lineage>
</organism>
<evidence type="ECO:0000256" key="14">
    <source>
        <dbReference type="ARBA" id="ARBA00024688"/>
    </source>
</evidence>
<dbReference type="InterPro" id="IPR008168">
    <property type="entry name" value="Cyt_C_IC"/>
</dbReference>
<dbReference type="Gene3D" id="2.60.40.420">
    <property type="entry name" value="Cupredoxins - blue copper proteins"/>
    <property type="match status" value="1"/>
</dbReference>
<dbReference type="PROSITE" id="PS00078">
    <property type="entry name" value="COX2"/>
    <property type="match status" value="1"/>
</dbReference>
<evidence type="ECO:0000256" key="15">
    <source>
        <dbReference type="ARBA" id="ARBA00047816"/>
    </source>
</evidence>
<evidence type="ECO:0000313" key="24">
    <source>
        <dbReference type="Proteomes" id="UP001519343"/>
    </source>
</evidence>
<comment type="cofactor">
    <cofactor evidence="18">
        <name>Cu cation</name>
        <dbReference type="ChEBI" id="CHEBI:23378"/>
    </cofactor>
    <text evidence="18">Binds a copper A center.</text>
</comment>
<evidence type="ECO:0000256" key="10">
    <source>
        <dbReference type="ARBA" id="ARBA00022989"/>
    </source>
</evidence>
<evidence type="ECO:0000256" key="2">
    <source>
        <dbReference type="ARBA" id="ARBA00007866"/>
    </source>
</evidence>
<keyword evidence="10 19" id="KW-1133">Transmembrane helix</keyword>
<keyword evidence="13 19" id="KW-0472">Membrane</keyword>
<keyword evidence="11 16" id="KW-0408">Iron</keyword>
<evidence type="ECO:0000256" key="1">
    <source>
        <dbReference type="ARBA" id="ARBA00004141"/>
    </source>
</evidence>
<keyword evidence="12 18" id="KW-0186">Copper</keyword>
<dbReference type="InterPro" id="IPR034236">
    <property type="entry name" value="CuRO_CcO_Caa3_II"/>
</dbReference>
<accession>A0ABS4GRI2</accession>
<dbReference type="InterPro" id="IPR008972">
    <property type="entry name" value="Cupredoxin"/>
</dbReference>
<dbReference type="PROSITE" id="PS51007">
    <property type="entry name" value="CYTC"/>
    <property type="match status" value="1"/>
</dbReference>
<comment type="function">
    <text evidence="14 18">Subunits I and II form the functional core of the enzyme complex. Electrons originating in cytochrome c are transferred via heme a and Cu(A) to the binuclear center formed by heme a3 and Cu(B).</text>
</comment>
<evidence type="ECO:0000256" key="7">
    <source>
        <dbReference type="ARBA" id="ARBA00022723"/>
    </source>
</evidence>
<evidence type="ECO:0000256" key="3">
    <source>
        <dbReference type="ARBA" id="ARBA00022448"/>
    </source>
</evidence>
<feature type="transmembrane region" description="Helical" evidence="19">
    <location>
        <begin position="49"/>
        <end position="69"/>
    </location>
</feature>
<evidence type="ECO:0000256" key="8">
    <source>
        <dbReference type="ARBA" id="ARBA00022967"/>
    </source>
</evidence>
<dbReference type="PANTHER" id="PTHR22888">
    <property type="entry name" value="CYTOCHROME C OXIDASE, SUBUNIT II"/>
    <property type="match status" value="1"/>
</dbReference>
<dbReference type="NCBIfam" id="TIGR02866">
    <property type="entry name" value="CoxB"/>
    <property type="match status" value="1"/>
</dbReference>
<keyword evidence="7 16" id="KW-0479">Metal-binding</keyword>
<evidence type="ECO:0000313" key="23">
    <source>
        <dbReference type="EMBL" id="MBP1932632.1"/>
    </source>
</evidence>
<evidence type="ECO:0000256" key="12">
    <source>
        <dbReference type="ARBA" id="ARBA00023008"/>
    </source>
</evidence>
<keyword evidence="24" id="KW-1185">Reference proteome</keyword>
<comment type="catalytic activity">
    <reaction evidence="15 18">
        <text>4 Fe(II)-[cytochrome c] + O2 + 8 H(+)(in) = 4 Fe(III)-[cytochrome c] + 2 H2O + 4 H(+)(out)</text>
        <dbReference type="Rhea" id="RHEA:11436"/>
        <dbReference type="Rhea" id="RHEA-COMP:10350"/>
        <dbReference type="Rhea" id="RHEA-COMP:14399"/>
        <dbReference type="ChEBI" id="CHEBI:15377"/>
        <dbReference type="ChEBI" id="CHEBI:15378"/>
        <dbReference type="ChEBI" id="CHEBI:15379"/>
        <dbReference type="ChEBI" id="CHEBI:29033"/>
        <dbReference type="ChEBI" id="CHEBI:29034"/>
        <dbReference type="EC" id="7.1.1.9"/>
    </reaction>
</comment>
<evidence type="ECO:0000256" key="5">
    <source>
        <dbReference type="ARBA" id="ARBA00022660"/>
    </source>
</evidence>
<dbReference type="Pfam" id="PF00034">
    <property type="entry name" value="Cytochrom_C"/>
    <property type="match status" value="1"/>
</dbReference>
<feature type="domain" description="Cytochrome oxidase subunit II copper A binding" evidence="20">
    <location>
        <begin position="123"/>
        <end position="235"/>
    </location>
</feature>
<keyword evidence="3 17" id="KW-0813">Transport</keyword>
<feature type="domain" description="Cytochrome c" evidence="22">
    <location>
        <begin position="247"/>
        <end position="336"/>
    </location>
</feature>
<evidence type="ECO:0000259" key="21">
    <source>
        <dbReference type="PROSITE" id="PS50999"/>
    </source>
</evidence>
<evidence type="ECO:0000256" key="18">
    <source>
        <dbReference type="RuleBase" id="RU004024"/>
    </source>
</evidence>
<evidence type="ECO:0000256" key="17">
    <source>
        <dbReference type="RuleBase" id="RU000456"/>
    </source>
</evidence>
<feature type="transmembrane region" description="Helical" evidence="19">
    <location>
        <begin position="90"/>
        <end position="111"/>
    </location>
</feature>
<reference evidence="23 24" key="1">
    <citation type="submission" date="2021-03" db="EMBL/GenBank/DDBJ databases">
        <title>Genomic Encyclopedia of Type Strains, Phase IV (KMG-IV): sequencing the most valuable type-strain genomes for metagenomic binning, comparative biology and taxonomic classification.</title>
        <authorList>
            <person name="Goeker M."/>
        </authorList>
    </citation>
    <scope>NUCLEOTIDE SEQUENCE [LARGE SCALE GENOMIC DNA]</scope>
    <source>
        <strain evidence="23 24">DSM 24738</strain>
    </source>
</reference>
<dbReference type="InterPro" id="IPR014222">
    <property type="entry name" value="Cyt_c_oxidase_su2"/>
</dbReference>
<evidence type="ECO:0000256" key="11">
    <source>
        <dbReference type="ARBA" id="ARBA00023004"/>
    </source>
</evidence>
<dbReference type="InterPro" id="IPR002429">
    <property type="entry name" value="CcO_II-like_C"/>
</dbReference>
<dbReference type="SUPFAM" id="SSF49503">
    <property type="entry name" value="Cupredoxins"/>
    <property type="match status" value="1"/>
</dbReference>
<dbReference type="PROSITE" id="PS50999">
    <property type="entry name" value="COX2_TM"/>
    <property type="match status" value="1"/>
</dbReference>